<evidence type="ECO:0000256" key="1">
    <source>
        <dbReference type="ARBA" id="ARBA00001946"/>
    </source>
</evidence>
<dbReference type="SUPFAM" id="SSF54826">
    <property type="entry name" value="Enolase N-terminal domain-like"/>
    <property type="match status" value="1"/>
</dbReference>
<reference evidence="5" key="1">
    <citation type="submission" date="2018-05" db="EMBL/GenBank/DDBJ databases">
        <authorList>
            <person name="Lanie J.A."/>
            <person name="Ng W.-L."/>
            <person name="Kazmierczak K.M."/>
            <person name="Andrzejewski T.M."/>
            <person name="Davidsen T.M."/>
            <person name="Wayne K.J."/>
            <person name="Tettelin H."/>
            <person name="Glass J.I."/>
            <person name="Rusch D."/>
            <person name="Podicherti R."/>
            <person name="Tsui H.-C.T."/>
            <person name="Winkler M.E."/>
        </authorList>
    </citation>
    <scope>NUCLEOTIDE SEQUENCE</scope>
</reference>
<dbReference type="PANTHER" id="PTHR13794:SF58">
    <property type="entry name" value="MITOCHONDRIAL ENOLASE SUPERFAMILY MEMBER 1"/>
    <property type="match status" value="1"/>
</dbReference>
<dbReference type="GO" id="GO:0016052">
    <property type="term" value="P:carbohydrate catabolic process"/>
    <property type="evidence" value="ECO:0007669"/>
    <property type="project" value="TreeGrafter"/>
</dbReference>
<dbReference type="InterPro" id="IPR036849">
    <property type="entry name" value="Enolase-like_C_sf"/>
</dbReference>
<dbReference type="InterPro" id="IPR046945">
    <property type="entry name" value="RHMD-like"/>
</dbReference>
<evidence type="ECO:0000256" key="2">
    <source>
        <dbReference type="ARBA" id="ARBA00022723"/>
    </source>
</evidence>
<organism evidence="5">
    <name type="scientific">marine metagenome</name>
    <dbReference type="NCBI Taxonomy" id="408172"/>
    <lineage>
        <taxon>unclassified sequences</taxon>
        <taxon>metagenomes</taxon>
        <taxon>ecological metagenomes</taxon>
    </lineage>
</organism>
<feature type="domain" description="Mandelate racemase/muconate lactonizing enzyme C-terminal" evidence="4">
    <location>
        <begin position="125"/>
        <end position="230"/>
    </location>
</feature>
<dbReference type="Pfam" id="PF13378">
    <property type="entry name" value="MR_MLE_C"/>
    <property type="match status" value="1"/>
</dbReference>
<evidence type="ECO:0000259" key="4">
    <source>
        <dbReference type="SMART" id="SM00922"/>
    </source>
</evidence>
<dbReference type="SMART" id="SM00922">
    <property type="entry name" value="MR_MLE"/>
    <property type="match status" value="1"/>
</dbReference>
<comment type="cofactor">
    <cofactor evidence="1">
        <name>Mg(2+)</name>
        <dbReference type="ChEBI" id="CHEBI:18420"/>
    </cofactor>
</comment>
<sequence>MKIKKLETFTKPFVSFVKITDDNENFGYGQMSTYYADITAQIFHKQVAPWVLGKSWQDFDDIGNLILEREHKFPGSYILRAIAGLDTALWDMKGRIENKAVVSLIGGSPGKLRVYGSSMKRDITPQAEADRFKKLEDEKGINAFKFRIGAECGRGEDEWPGRSEEIIQVINKNLDLNTSKLVDANSCFNPSRAIELGHMLEDNGVTHYEEPCPYWEPNQTLEVTNALNIDVTGGEQDCDLRIWQDMIERKIVNIVQPDVMYMGGLTRTLKVAEMAAQKKISCTPHSANLSLVTMCTMHFLKAIPNAGKYLELSIEGEDYYPWQQDLFLDDPFKVKDGKVTISDEPGWGIVINPKWLENSDYSKSEV</sequence>
<dbReference type="EMBL" id="UINC01033823">
    <property type="protein sequence ID" value="SVB23703.1"/>
    <property type="molecule type" value="Genomic_DNA"/>
</dbReference>
<dbReference type="AlphaFoldDB" id="A0A382CEE6"/>
<dbReference type="GO" id="GO:0000287">
    <property type="term" value="F:magnesium ion binding"/>
    <property type="evidence" value="ECO:0007669"/>
    <property type="project" value="TreeGrafter"/>
</dbReference>
<proteinExistence type="predicted"/>
<dbReference type="Gene3D" id="3.30.390.10">
    <property type="entry name" value="Enolase-like, N-terminal domain"/>
    <property type="match status" value="1"/>
</dbReference>
<gene>
    <name evidence="5" type="ORF">METZ01_LOCUS176557</name>
</gene>
<dbReference type="SUPFAM" id="SSF51604">
    <property type="entry name" value="Enolase C-terminal domain-like"/>
    <property type="match status" value="1"/>
</dbReference>
<dbReference type="SFLD" id="SFLDG00179">
    <property type="entry name" value="mandelate_racemase"/>
    <property type="match status" value="1"/>
</dbReference>
<accession>A0A382CEE6</accession>
<dbReference type="PANTHER" id="PTHR13794">
    <property type="entry name" value="ENOLASE SUPERFAMILY, MANDELATE RACEMASE"/>
    <property type="match status" value="1"/>
</dbReference>
<name>A0A382CEE6_9ZZZZ</name>
<evidence type="ECO:0000313" key="5">
    <source>
        <dbReference type="EMBL" id="SVB23703.1"/>
    </source>
</evidence>
<keyword evidence="2" id="KW-0479">Metal-binding</keyword>
<evidence type="ECO:0000256" key="3">
    <source>
        <dbReference type="ARBA" id="ARBA00022842"/>
    </source>
</evidence>
<dbReference type="InterPro" id="IPR029017">
    <property type="entry name" value="Enolase-like_N"/>
</dbReference>
<dbReference type="InterPro" id="IPR013341">
    <property type="entry name" value="Mandelate_racemase_N_dom"/>
</dbReference>
<dbReference type="CDD" id="cd03316">
    <property type="entry name" value="MR_like"/>
    <property type="match status" value="1"/>
</dbReference>
<dbReference type="GO" id="GO:0016836">
    <property type="term" value="F:hydro-lyase activity"/>
    <property type="evidence" value="ECO:0007669"/>
    <property type="project" value="TreeGrafter"/>
</dbReference>
<dbReference type="Pfam" id="PF02746">
    <property type="entry name" value="MR_MLE_N"/>
    <property type="match status" value="1"/>
</dbReference>
<protein>
    <recommendedName>
        <fullName evidence="4">Mandelate racemase/muconate lactonizing enzyme C-terminal domain-containing protein</fullName>
    </recommendedName>
</protein>
<dbReference type="SFLD" id="SFLDS00001">
    <property type="entry name" value="Enolase"/>
    <property type="match status" value="1"/>
</dbReference>
<keyword evidence="3" id="KW-0460">Magnesium</keyword>
<dbReference type="InterPro" id="IPR013342">
    <property type="entry name" value="Mandelate_racemase_C"/>
</dbReference>
<dbReference type="Gene3D" id="3.20.20.120">
    <property type="entry name" value="Enolase-like C-terminal domain"/>
    <property type="match status" value="1"/>
</dbReference>
<dbReference type="InterPro" id="IPR029065">
    <property type="entry name" value="Enolase_C-like"/>
</dbReference>